<evidence type="ECO:0008006" key="2">
    <source>
        <dbReference type="Google" id="ProtNLM"/>
    </source>
</evidence>
<evidence type="ECO:0000313" key="1">
    <source>
        <dbReference type="EMBL" id="VAX39478.1"/>
    </source>
</evidence>
<sequence length="226" mass="25656">MEATTYKPLSSVWDGNDGELLEAMLRFYPSINPDPILDATHNAGRFWKGSTRRVVSMDIDPKHQPDIVGDNRVMKGVPDNEFGVVVFDPPHVGPQGRDKSVKRFDVDFGATMACGKEHGWTLSYLYPPFLEQARRVLKPEGLVLAKITDMVNSHRSRWAHCDFMRMAEEAGFTVCDLIVKVRAGPMVSTKWKEAHHARKRHCFWIICRNGTCCERRGSPGSWLARE</sequence>
<dbReference type="SUPFAM" id="SSF53335">
    <property type="entry name" value="S-adenosyl-L-methionine-dependent methyltransferases"/>
    <property type="match status" value="1"/>
</dbReference>
<gene>
    <name evidence="1" type="ORF">MNBD_PLANCTO03-1314</name>
</gene>
<proteinExistence type="predicted"/>
<dbReference type="EMBL" id="UOGK01000248">
    <property type="protein sequence ID" value="VAX39478.1"/>
    <property type="molecule type" value="Genomic_DNA"/>
</dbReference>
<dbReference type="Gene3D" id="3.40.50.150">
    <property type="entry name" value="Vaccinia Virus protein VP39"/>
    <property type="match status" value="1"/>
</dbReference>
<dbReference type="InterPro" id="IPR029063">
    <property type="entry name" value="SAM-dependent_MTases_sf"/>
</dbReference>
<name>A0A3B1DTR2_9ZZZZ</name>
<dbReference type="AlphaFoldDB" id="A0A3B1DTR2"/>
<protein>
    <recommendedName>
        <fullName evidence="2">DNA methylase N-4/N-6 domain-containing protein</fullName>
    </recommendedName>
</protein>
<accession>A0A3B1DTR2</accession>
<reference evidence="1" key="1">
    <citation type="submission" date="2018-06" db="EMBL/GenBank/DDBJ databases">
        <authorList>
            <person name="Zhirakovskaya E."/>
        </authorList>
    </citation>
    <scope>NUCLEOTIDE SEQUENCE</scope>
</reference>
<organism evidence="1">
    <name type="scientific">hydrothermal vent metagenome</name>
    <dbReference type="NCBI Taxonomy" id="652676"/>
    <lineage>
        <taxon>unclassified sequences</taxon>
        <taxon>metagenomes</taxon>
        <taxon>ecological metagenomes</taxon>
    </lineage>
</organism>